<dbReference type="Proteomes" id="UP000324897">
    <property type="component" value="Chromosome 3"/>
</dbReference>
<accession>A0A5J9TC21</accession>
<dbReference type="PANTHER" id="PTHR31642:SF114">
    <property type="entry name" value="OS07G0244600 PROTEIN"/>
    <property type="match status" value="1"/>
</dbReference>
<feature type="non-terminal residue" evidence="4">
    <location>
        <position position="1"/>
    </location>
</feature>
<dbReference type="OrthoDB" id="586091at2759"/>
<gene>
    <name evidence="4" type="ORF">EJB05_42159</name>
</gene>
<dbReference type="GO" id="GO:0016747">
    <property type="term" value="F:acyltransferase activity, transferring groups other than amino-acyl groups"/>
    <property type="evidence" value="ECO:0007669"/>
    <property type="project" value="TreeGrafter"/>
</dbReference>
<dbReference type="Gene3D" id="3.30.559.10">
    <property type="entry name" value="Chloramphenicol acetyltransferase-like domain"/>
    <property type="match status" value="2"/>
</dbReference>
<evidence type="ECO:0000256" key="1">
    <source>
        <dbReference type="ARBA" id="ARBA00009861"/>
    </source>
</evidence>
<keyword evidence="3" id="KW-0012">Acyltransferase</keyword>
<sequence length="427" mass="46346">LCRHPNPITTRIEPREDVISVSNLDLIPNTYQASVLCIYPKTPTGNFAAVVAAFEAGLPSLLSHFFPLTGRIVTNPSSGLPEVHCRNQLGSELVVGDAGEVALRSLDFRLAEASLKRILVPYDDDVALSVQLVSFACGGFSVAWSNNNLVLDGCSATRLVRTWSELARSGTISGLPNFDRSVLRPRDPPSYSSAVDEMFTPFDGRHLVNVLTARESFVERLYYVEARDIEMLREMASNAEGGRRASRVHAVSAYLWKALAAAVVAASTKRGATGGNASCRMGWYVDGRWRVTSPELRAALRDYVGNVTPYVVTEATAETIPHKSLAEVAAMAREAIRSVDYDERVRELVDWVEEHKPQDVVEAATVGLGSPTVSQTVWASFPLDTDFGFGHAALAMPVWESEGLCSGNVVVREATDRGSSVLTCGRG</sequence>
<dbReference type="Pfam" id="PF02458">
    <property type="entry name" value="Transferase"/>
    <property type="match status" value="1"/>
</dbReference>
<evidence type="ECO:0000256" key="3">
    <source>
        <dbReference type="ARBA" id="ARBA00023315"/>
    </source>
</evidence>
<evidence type="ECO:0000313" key="5">
    <source>
        <dbReference type="Proteomes" id="UP000324897"/>
    </source>
</evidence>
<comment type="caution">
    <text evidence="4">The sequence shown here is derived from an EMBL/GenBank/DDBJ whole genome shotgun (WGS) entry which is preliminary data.</text>
</comment>
<comment type="similarity">
    <text evidence="1">Belongs to the plant acyltransferase family.</text>
</comment>
<keyword evidence="2" id="KW-0808">Transferase</keyword>
<name>A0A5J9TC21_9POAL</name>
<dbReference type="AlphaFoldDB" id="A0A5J9TC21"/>
<keyword evidence="5" id="KW-1185">Reference proteome</keyword>
<dbReference type="InterPro" id="IPR023213">
    <property type="entry name" value="CAT-like_dom_sf"/>
</dbReference>
<evidence type="ECO:0000256" key="2">
    <source>
        <dbReference type="ARBA" id="ARBA00022679"/>
    </source>
</evidence>
<proteinExistence type="inferred from homology"/>
<protein>
    <submittedName>
        <fullName evidence="4">Uncharacterized protein</fullName>
    </submittedName>
</protein>
<dbReference type="EMBL" id="RWGY01000039">
    <property type="protein sequence ID" value="TVU08747.1"/>
    <property type="molecule type" value="Genomic_DNA"/>
</dbReference>
<reference evidence="4 5" key="1">
    <citation type="journal article" date="2019" name="Sci. Rep.">
        <title>A high-quality genome of Eragrostis curvula grass provides insights into Poaceae evolution and supports new strategies to enhance forage quality.</title>
        <authorList>
            <person name="Carballo J."/>
            <person name="Santos B.A.C.M."/>
            <person name="Zappacosta D."/>
            <person name="Garbus I."/>
            <person name="Selva J.P."/>
            <person name="Gallo C.A."/>
            <person name="Diaz A."/>
            <person name="Albertini E."/>
            <person name="Caccamo M."/>
            <person name="Echenique V."/>
        </authorList>
    </citation>
    <scope>NUCLEOTIDE SEQUENCE [LARGE SCALE GENOMIC DNA]</scope>
    <source>
        <strain evidence="5">cv. Victoria</strain>
        <tissue evidence="4">Leaf</tissue>
    </source>
</reference>
<dbReference type="PANTHER" id="PTHR31642">
    <property type="entry name" value="TRICHOTHECENE 3-O-ACETYLTRANSFERASE"/>
    <property type="match status" value="1"/>
</dbReference>
<evidence type="ECO:0000313" key="4">
    <source>
        <dbReference type="EMBL" id="TVU08747.1"/>
    </source>
</evidence>
<dbReference type="InterPro" id="IPR050317">
    <property type="entry name" value="Plant_Fungal_Acyltransferase"/>
</dbReference>
<organism evidence="4 5">
    <name type="scientific">Eragrostis curvula</name>
    <name type="common">weeping love grass</name>
    <dbReference type="NCBI Taxonomy" id="38414"/>
    <lineage>
        <taxon>Eukaryota</taxon>
        <taxon>Viridiplantae</taxon>
        <taxon>Streptophyta</taxon>
        <taxon>Embryophyta</taxon>
        <taxon>Tracheophyta</taxon>
        <taxon>Spermatophyta</taxon>
        <taxon>Magnoliopsida</taxon>
        <taxon>Liliopsida</taxon>
        <taxon>Poales</taxon>
        <taxon>Poaceae</taxon>
        <taxon>PACMAD clade</taxon>
        <taxon>Chloridoideae</taxon>
        <taxon>Eragrostideae</taxon>
        <taxon>Eragrostidinae</taxon>
        <taxon>Eragrostis</taxon>
    </lineage>
</organism>